<accession>A0ABM0Y760</accession>
<dbReference type="PANTHER" id="PTHR33116:SF86">
    <property type="entry name" value="REVERSE TRANSCRIPTASE DOMAIN-CONTAINING PROTEIN"/>
    <property type="match status" value="1"/>
</dbReference>
<name>A0ABM0Y760_CAMSA</name>
<keyword evidence="1" id="KW-1185">Reference proteome</keyword>
<dbReference type="Proteomes" id="UP000694864">
    <property type="component" value="Unplaced"/>
</dbReference>
<protein>
    <submittedName>
        <fullName evidence="2">Uncharacterized protein LOC104773646</fullName>
    </submittedName>
</protein>
<dbReference type="PANTHER" id="PTHR33116">
    <property type="entry name" value="REVERSE TRANSCRIPTASE ZINC-BINDING DOMAIN-CONTAINING PROTEIN-RELATED-RELATED"/>
    <property type="match status" value="1"/>
</dbReference>
<evidence type="ECO:0000313" key="1">
    <source>
        <dbReference type="Proteomes" id="UP000694864"/>
    </source>
</evidence>
<gene>
    <name evidence="2" type="primary">LOC104773646</name>
</gene>
<organism evidence="1 2">
    <name type="scientific">Camelina sativa</name>
    <name type="common">False flax</name>
    <name type="synonym">Myagrum sativum</name>
    <dbReference type="NCBI Taxonomy" id="90675"/>
    <lineage>
        <taxon>Eukaryota</taxon>
        <taxon>Viridiplantae</taxon>
        <taxon>Streptophyta</taxon>
        <taxon>Embryophyta</taxon>
        <taxon>Tracheophyta</taxon>
        <taxon>Spermatophyta</taxon>
        <taxon>Magnoliopsida</taxon>
        <taxon>eudicotyledons</taxon>
        <taxon>Gunneridae</taxon>
        <taxon>Pentapetalae</taxon>
        <taxon>rosids</taxon>
        <taxon>malvids</taxon>
        <taxon>Brassicales</taxon>
        <taxon>Brassicaceae</taxon>
        <taxon>Camelineae</taxon>
        <taxon>Camelina</taxon>
    </lineage>
</organism>
<dbReference type="RefSeq" id="XP_010496595.1">
    <property type="nucleotide sequence ID" value="XM_010498293.1"/>
</dbReference>
<reference evidence="2" key="2">
    <citation type="submission" date="2025-08" db="UniProtKB">
        <authorList>
            <consortium name="RefSeq"/>
        </authorList>
    </citation>
    <scope>IDENTIFICATION</scope>
    <source>
        <tissue evidence="2">Leaf</tissue>
    </source>
</reference>
<reference evidence="1" key="1">
    <citation type="journal article" date="2014" name="Nat. Commun.">
        <title>The emerging biofuel crop Camelina sativa retains a highly undifferentiated hexaploid genome structure.</title>
        <authorList>
            <person name="Kagale S."/>
            <person name="Koh C."/>
            <person name="Nixon J."/>
            <person name="Bollina V."/>
            <person name="Clarke W.E."/>
            <person name="Tuteja R."/>
            <person name="Spillane C."/>
            <person name="Robinson S.J."/>
            <person name="Links M.G."/>
            <person name="Clarke C."/>
            <person name="Higgins E.E."/>
            <person name="Huebert T."/>
            <person name="Sharpe A.G."/>
            <person name="Parkin I.A."/>
        </authorList>
    </citation>
    <scope>NUCLEOTIDE SEQUENCE [LARGE SCALE GENOMIC DNA]</scope>
    <source>
        <strain evidence="1">cv. DH55</strain>
    </source>
</reference>
<evidence type="ECO:0000313" key="2">
    <source>
        <dbReference type="RefSeq" id="XP_010496595.1"/>
    </source>
</evidence>
<proteinExistence type="predicted"/>
<dbReference type="GeneID" id="104773646"/>
<sequence>MDIIGNYGRASGQEVNLAKSSIMFGKKVTPDIRTHLKSVIGISKEGGMGSYLGIPENLQGSKTKVFSYIKDRLDDRVNGWTAKCLSKGELTSKLTSAISTFWWKSNDKARGMHWVAWDKLCKDKAEGGLSFRALEQFNEAMLAKQFWRLIHYPTSLMARVIKSRYFRNKHPLMAKKPYNPSFAWRSIYSIKGLVEQGARWAVGSGNSISVWRDPWIPDIFPRPANGRGRLWLPSVMVNHLINPETKDWHLPTLEEFFDPGDIQLIRSLPWRAYNAPVGSTESSSEYIPSTCRTTSADLGYGVFTCGWSRLSGF</sequence>